<feature type="domain" description="Radical SAM core" evidence="6">
    <location>
        <begin position="8"/>
        <end position="238"/>
    </location>
</feature>
<dbReference type="InterPro" id="IPR051198">
    <property type="entry name" value="BchE-like"/>
</dbReference>
<evidence type="ECO:0000256" key="1">
    <source>
        <dbReference type="ARBA" id="ARBA00001966"/>
    </source>
</evidence>
<evidence type="ECO:0000313" key="7">
    <source>
        <dbReference type="EMBL" id="AIY84914.1"/>
    </source>
</evidence>
<evidence type="ECO:0000256" key="2">
    <source>
        <dbReference type="ARBA" id="ARBA00022691"/>
    </source>
</evidence>
<accession>A0A0A7FZ71</accession>
<dbReference type="CDD" id="cd01335">
    <property type="entry name" value="Radical_SAM"/>
    <property type="match status" value="1"/>
</dbReference>
<dbReference type="Pfam" id="PF04055">
    <property type="entry name" value="Radical_SAM"/>
    <property type="match status" value="1"/>
</dbReference>
<dbReference type="SMART" id="SM00729">
    <property type="entry name" value="Elp3"/>
    <property type="match status" value="1"/>
</dbReference>
<organism evidence="7 8">
    <name type="scientific">Clostridium baratii str. Sullivan</name>
    <dbReference type="NCBI Taxonomy" id="1415775"/>
    <lineage>
        <taxon>Bacteria</taxon>
        <taxon>Bacillati</taxon>
        <taxon>Bacillota</taxon>
        <taxon>Clostridia</taxon>
        <taxon>Eubacteriales</taxon>
        <taxon>Clostridiaceae</taxon>
        <taxon>Clostridium</taxon>
    </lineage>
</organism>
<dbReference type="OrthoDB" id="9777636at2"/>
<dbReference type="InterPro" id="IPR058240">
    <property type="entry name" value="rSAM_sf"/>
</dbReference>
<dbReference type="KEGG" id="cbv:U729_2453"/>
<comment type="cofactor">
    <cofactor evidence="1">
        <name>[4Fe-4S] cluster</name>
        <dbReference type="ChEBI" id="CHEBI:49883"/>
    </cofactor>
</comment>
<dbReference type="RefSeq" id="WP_039315430.1">
    <property type="nucleotide sequence ID" value="NZ_CP006905.1"/>
</dbReference>
<sequence>MYDMPLYRPPSEANSLIIQVTLGCSHNKCTFCSMYKSKKFKIKPLDTIKKEIDEFRKMYSRVDRIFLADGDALIIDTNTLREIMIYLNKVFKECERITMYASPKSIMRKTKEELIELRNLNLKMVYMGVESGSNEVLKDINKGATREELIEASKKIKDSNILLSITVIAGVAGREKSNIHAVETGKIIGEISPNYASILSLMVERDTLIYEKIENGQFKLLNNIEILEEIKIMLQNIETKENIVFRSNHASNYVSLKGDLMKDRDRLIEDINWCIKNDYLTKENDRRL</sequence>
<keyword evidence="2" id="KW-0949">S-adenosyl-L-methionine</keyword>
<dbReference type="AlphaFoldDB" id="A0A0A7FZ71"/>
<dbReference type="InterPro" id="IPR007197">
    <property type="entry name" value="rSAM"/>
</dbReference>
<evidence type="ECO:0000259" key="6">
    <source>
        <dbReference type="PROSITE" id="PS51918"/>
    </source>
</evidence>
<name>A0A0A7FZ71_9CLOT</name>
<dbReference type="PROSITE" id="PS51918">
    <property type="entry name" value="RADICAL_SAM"/>
    <property type="match status" value="1"/>
</dbReference>
<keyword evidence="3" id="KW-0479">Metal-binding</keyword>
<gene>
    <name evidence="7" type="ORF">U729_2453</name>
</gene>
<reference evidence="7 8" key="1">
    <citation type="journal article" date="2015" name="Infect. Genet. Evol.">
        <title>Genomic sequences of six botulinum neurotoxin-producing strains representing three clostridial species illustrate the mobility and diversity of botulinum neurotoxin genes.</title>
        <authorList>
            <person name="Smith T.J."/>
            <person name="Hill K.K."/>
            <person name="Xie G."/>
            <person name="Foley B.T."/>
            <person name="Williamson C.H."/>
            <person name="Foster J.T."/>
            <person name="Johnson S.L."/>
            <person name="Chertkov O."/>
            <person name="Teshima H."/>
            <person name="Gibbons H.S."/>
            <person name="Johnsky L.A."/>
            <person name="Karavis M.A."/>
            <person name="Smith L.A."/>
        </authorList>
    </citation>
    <scope>NUCLEOTIDE SEQUENCE [LARGE SCALE GENOMIC DNA]</scope>
    <source>
        <strain evidence="7">Sullivan</strain>
    </source>
</reference>
<dbReference type="InterPro" id="IPR006638">
    <property type="entry name" value="Elp3/MiaA/NifB-like_rSAM"/>
</dbReference>
<dbReference type="PANTHER" id="PTHR43409">
    <property type="entry name" value="ANAEROBIC MAGNESIUM-PROTOPORPHYRIN IX MONOMETHYL ESTER CYCLASE-RELATED"/>
    <property type="match status" value="1"/>
</dbReference>
<dbReference type="eggNOG" id="COG1032">
    <property type="taxonomic scope" value="Bacteria"/>
</dbReference>
<proteinExistence type="predicted"/>
<dbReference type="SFLD" id="SFLDG01095">
    <property type="entry name" value="Uncharacterised_Radical_SAM_Su"/>
    <property type="match status" value="1"/>
</dbReference>
<dbReference type="SFLD" id="SFLDG01082">
    <property type="entry name" value="B12-binding_domain_containing"/>
    <property type="match status" value="1"/>
</dbReference>
<dbReference type="GO" id="GO:0046872">
    <property type="term" value="F:metal ion binding"/>
    <property type="evidence" value="ECO:0007669"/>
    <property type="project" value="UniProtKB-KW"/>
</dbReference>
<dbReference type="Gene3D" id="3.80.30.20">
    <property type="entry name" value="tm_1862 like domain"/>
    <property type="match status" value="1"/>
</dbReference>
<evidence type="ECO:0000256" key="3">
    <source>
        <dbReference type="ARBA" id="ARBA00022723"/>
    </source>
</evidence>
<dbReference type="GO" id="GO:0051536">
    <property type="term" value="F:iron-sulfur cluster binding"/>
    <property type="evidence" value="ECO:0007669"/>
    <property type="project" value="UniProtKB-KW"/>
</dbReference>
<dbReference type="SUPFAM" id="SSF102114">
    <property type="entry name" value="Radical SAM enzymes"/>
    <property type="match status" value="1"/>
</dbReference>
<dbReference type="SFLD" id="SFLDS00029">
    <property type="entry name" value="Radical_SAM"/>
    <property type="match status" value="1"/>
</dbReference>
<evidence type="ECO:0000256" key="4">
    <source>
        <dbReference type="ARBA" id="ARBA00023004"/>
    </source>
</evidence>
<evidence type="ECO:0000256" key="5">
    <source>
        <dbReference type="ARBA" id="ARBA00023014"/>
    </source>
</evidence>
<keyword evidence="4" id="KW-0408">Iron</keyword>
<keyword evidence="5" id="KW-0411">Iron-sulfur</keyword>
<keyword evidence="8" id="KW-1185">Reference proteome</keyword>
<dbReference type="GO" id="GO:0003824">
    <property type="term" value="F:catalytic activity"/>
    <property type="evidence" value="ECO:0007669"/>
    <property type="project" value="InterPro"/>
</dbReference>
<evidence type="ECO:0000313" key="8">
    <source>
        <dbReference type="Proteomes" id="UP000030635"/>
    </source>
</evidence>
<dbReference type="EMBL" id="CP006905">
    <property type="protein sequence ID" value="AIY84914.1"/>
    <property type="molecule type" value="Genomic_DNA"/>
</dbReference>
<dbReference type="InterPro" id="IPR023404">
    <property type="entry name" value="rSAM_horseshoe"/>
</dbReference>
<dbReference type="PANTHER" id="PTHR43409:SF4">
    <property type="entry name" value="RADICAL SAM SUPERFAMILY PROTEIN"/>
    <property type="match status" value="1"/>
</dbReference>
<dbReference type="HOGENOM" id="CLU_044464_1_0_9"/>
<dbReference type="STRING" id="1561.NPD11_585"/>
<protein>
    <submittedName>
        <fullName evidence="7">Radical SAM superfamily protein</fullName>
    </submittedName>
</protein>
<dbReference type="Proteomes" id="UP000030635">
    <property type="component" value="Chromosome"/>
</dbReference>